<dbReference type="RefSeq" id="WP_139107148.1">
    <property type="nucleotide sequence ID" value="NZ_VDFR01000190.1"/>
</dbReference>
<dbReference type="EMBL" id="VDFR01000190">
    <property type="protein sequence ID" value="TNC32525.1"/>
    <property type="molecule type" value="Genomic_DNA"/>
</dbReference>
<accession>A0A5C4MAA4</accession>
<dbReference type="Proteomes" id="UP000306740">
    <property type="component" value="Unassembled WGS sequence"/>
</dbReference>
<gene>
    <name evidence="2" type="ORF">FHE65_30365</name>
</gene>
<reference evidence="2 3" key="1">
    <citation type="submission" date="2019-05" db="EMBL/GenBank/DDBJ databases">
        <title>Mumia sp. nov., isolated from the intestinal contents of plateau pika (Ochotona curzoniae) in the Qinghai-Tibet plateau of China.</title>
        <authorList>
            <person name="Tian Z."/>
        </authorList>
    </citation>
    <scope>NUCLEOTIDE SEQUENCE [LARGE SCALE GENOMIC DNA]</scope>
    <source>
        <strain evidence="3">527</strain>
    </source>
</reference>
<feature type="region of interest" description="Disordered" evidence="1">
    <location>
        <begin position="32"/>
        <end position="60"/>
    </location>
</feature>
<organism evidence="2 3">
    <name type="scientific">Mumia zhuanghuii</name>
    <dbReference type="NCBI Taxonomy" id="2585211"/>
    <lineage>
        <taxon>Bacteria</taxon>
        <taxon>Bacillati</taxon>
        <taxon>Actinomycetota</taxon>
        <taxon>Actinomycetes</taxon>
        <taxon>Propionibacteriales</taxon>
        <taxon>Nocardioidaceae</taxon>
        <taxon>Mumia</taxon>
    </lineage>
</organism>
<protein>
    <submittedName>
        <fullName evidence="2">Uncharacterized protein</fullName>
    </submittedName>
</protein>
<evidence type="ECO:0000256" key="1">
    <source>
        <dbReference type="SAM" id="MobiDB-lite"/>
    </source>
</evidence>
<sequence length="60" mass="7374">MEPPAYSFSLKFRAFFARTVFHAAVQQFLMQRKGDRRQREHGKWRTTHGERQEPRLKRRL</sequence>
<proteinExistence type="predicted"/>
<evidence type="ECO:0000313" key="2">
    <source>
        <dbReference type="EMBL" id="TNC32525.1"/>
    </source>
</evidence>
<comment type="caution">
    <text evidence="2">The sequence shown here is derived from an EMBL/GenBank/DDBJ whole genome shotgun (WGS) entry which is preliminary data.</text>
</comment>
<name>A0A5C4MAA4_9ACTN</name>
<dbReference type="AlphaFoldDB" id="A0A5C4MAA4"/>
<evidence type="ECO:0000313" key="3">
    <source>
        <dbReference type="Proteomes" id="UP000306740"/>
    </source>
</evidence>
<feature type="compositionally biased region" description="Basic and acidic residues" evidence="1">
    <location>
        <begin position="37"/>
        <end position="60"/>
    </location>
</feature>